<reference evidence="1 2" key="1">
    <citation type="submission" date="2017-06" db="EMBL/GenBank/DDBJ databases">
        <title>Comparative genomic analysis of Ambrosia Fusariam Clade fungi.</title>
        <authorList>
            <person name="Stajich J.E."/>
            <person name="Carrillo J."/>
            <person name="Kijimoto T."/>
            <person name="Eskalen A."/>
            <person name="O'Donnell K."/>
            <person name="Kasson M."/>
        </authorList>
    </citation>
    <scope>NUCLEOTIDE SEQUENCE [LARGE SCALE GENOMIC DNA]</scope>
    <source>
        <strain evidence="1">UCR3666</strain>
    </source>
</reference>
<dbReference type="Pfam" id="PF12658">
    <property type="entry name" value="Ten1"/>
    <property type="match status" value="1"/>
</dbReference>
<dbReference type="InterPro" id="IPR024222">
    <property type="entry name" value="Ten1_fungal"/>
</dbReference>
<organism evidence="1 2">
    <name type="scientific">Fusarium kuroshium</name>
    <dbReference type="NCBI Taxonomy" id="2010991"/>
    <lineage>
        <taxon>Eukaryota</taxon>
        <taxon>Fungi</taxon>
        <taxon>Dikarya</taxon>
        <taxon>Ascomycota</taxon>
        <taxon>Pezizomycotina</taxon>
        <taxon>Sordariomycetes</taxon>
        <taxon>Hypocreomycetidae</taxon>
        <taxon>Hypocreales</taxon>
        <taxon>Nectriaceae</taxon>
        <taxon>Fusarium</taxon>
        <taxon>Fusarium solani species complex</taxon>
    </lineage>
</organism>
<evidence type="ECO:0000313" key="2">
    <source>
        <dbReference type="Proteomes" id="UP000277212"/>
    </source>
</evidence>
<dbReference type="InterPro" id="IPR012340">
    <property type="entry name" value="NA-bd_OB-fold"/>
</dbReference>
<comment type="caution">
    <text evidence="1">The sequence shown here is derived from an EMBL/GenBank/DDBJ whole genome shotgun (WGS) entry which is preliminary data.</text>
</comment>
<dbReference type="GO" id="GO:0016233">
    <property type="term" value="P:telomere capping"/>
    <property type="evidence" value="ECO:0007669"/>
    <property type="project" value="InterPro"/>
</dbReference>
<sequence>MSRGPVPSQLHLLSNLPALSIGDKVRFLGCVISYSTSSACLSLAHLYPRDTNVTALVDVSLLLETLTSEQTRVGEYLNIIGYITAKKVLRDVKLPSREEVQVSVQALALWSTGSMDLQKYERILDPPKSGG</sequence>
<gene>
    <name evidence="1" type="ORF">CDV36_006977</name>
</gene>
<dbReference type="OrthoDB" id="5275361at2759"/>
<dbReference type="AlphaFoldDB" id="A0A3M2S717"/>
<dbReference type="Proteomes" id="UP000277212">
    <property type="component" value="Unassembled WGS sequence"/>
</dbReference>
<evidence type="ECO:0000313" key="1">
    <source>
        <dbReference type="EMBL" id="RMJ13348.1"/>
    </source>
</evidence>
<dbReference type="Gene3D" id="2.40.50.140">
    <property type="entry name" value="Nucleic acid-binding proteins"/>
    <property type="match status" value="1"/>
</dbReference>
<proteinExistence type="predicted"/>
<name>A0A3M2S717_9HYPO</name>
<keyword evidence="2" id="KW-1185">Reference proteome</keyword>
<dbReference type="GO" id="GO:1990879">
    <property type="term" value="C:CST complex"/>
    <property type="evidence" value="ECO:0007669"/>
    <property type="project" value="InterPro"/>
</dbReference>
<protein>
    <recommendedName>
        <fullName evidence="3">CST complex subunit Ten1</fullName>
    </recommendedName>
</protein>
<dbReference type="EMBL" id="NKUJ01000110">
    <property type="protein sequence ID" value="RMJ13348.1"/>
    <property type="molecule type" value="Genomic_DNA"/>
</dbReference>
<dbReference type="GO" id="GO:0043047">
    <property type="term" value="F:single-stranded telomeric DNA binding"/>
    <property type="evidence" value="ECO:0007669"/>
    <property type="project" value="InterPro"/>
</dbReference>
<accession>A0A3M2S717</accession>
<evidence type="ECO:0008006" key="3">
    <source>
        <dbReference type="Google" id="ProtNLM"/>
    </source>
</evidence>